<evidence type="ECO:0000313" key="1">
    <source>
        <dbReference type="EMBL" id="MFC7062791.1"/>
    </source>
</evidence>
<dbReference type="RefSeq" id="WP_204710539.1">
    <property type="nucleotide sequence ID" value="NZ_JBHSZV010000033.1"/>
</dbReference>
<dbReference type="Pfam" id="PF12227">
    <property type="entry name" value="DUF3603"/>
    <property type="match status" value="1"/>
</dbReference>
<dbReference type="InterPro" id="IPR020909">
    <property type="entry name" value="UPF0736"/>
</dbReference>
<proteinExistence type="predicted"/>
<comment type="caution">
    <text evidence="1">The sequence shown here is derived from an EMBL/GenBank/DDBJ whole genome shotgun (WGS) entry which is preliminary data.</text>
</comment>
<sequence>MLYMHDLWVNWFEGEENGYSVCQFHEWRKEDGIELVDQIPLLLIDDHLFHFIENDLQELPKSLLEDIYRRTYMKKNQERTTIDYAAVVTNGKAVLVFDTLGYSLPVKKSRLIPRQERLVFDMVEGKRPSYYEIDNPVPKEYHILSLSPENMAGLTRRERQLKQLLMMALDQLRHSDHPEEVGYWLTEWDPSQYEFIKELTTESSWQQLYYGTLEGWSKQHEELCGKLIKGQPFFETMWQSENQTDSKHIKSQN</sequence>
<dbReference type="Proteomes" id="UP001596410">
    <property type="component" value="Unassembled WGS sequence"/>
</dbReference>
<evidence type="ECO:0000313" key="2">
    <source>
        <dbReference type="Proteomes" id="UP001596410"/>
    </source>
</evidence>
<keyword evidence="2" id="KW-1185">Reference proteome</keyword>
<accession>A0ABW2EPE8</accession>
<reference evidence="2" key="1">
    <citation type="journal article" date="2019" name="Int. J. Syst. Evol. Microbiol.">
        <title>The Global Catalogue of Microorganisms (GCM) 10K type strain sequencing project: providing services to taxonomists for standard genome sequencing and annotation.</title>
        <authorList>
            <consortium name="The Broad Institute Genomics Platform"/>
            <consortium name="The Broad Institute Genome Sequencing Center for Infectious Disease"/>
            <person name="Wu L."/>
            <person name="Ma J."/>
        </authorList>
    </citation>
    <scope>NUCLEOTIDE SEQUENCE [LARGE SCALE GENOMIC DNA]</scope>
    <source>
        <strain evidence="2">CGMCC 4.1621</strain>
    </source>
</reference>
<organism evidence="1 2">
    <name type="scientific">Halobacillus seohaensis</name>
    <dbReference type="NCBI Taxonomy" id="447421"/>
    <lineage>
        <taxon>Bacteria</taxon>
        <taxon>Bacillati</taxon>
        <taxon>Bacillota</taxon>
        <taxon>Bacilli</taxon>
        <taxon>Bacillales</taxon>
        <taxon>Bacillaceae</taxon>
        <taxon>Halobacillus</taxon>
    </lineage>
</organism>
<protein>
    <submittedName>
        <fullName evidence="1">DUF3603 family protein</fullName>
    </submittedName>
</protein>
<dbReference type="EMBL" id="JBHSZV010000033">
    <property type="protein sequence ID" value="MFC7062791.1"/>
    <property type="molecule type" value="Genomic_DNA"/>
</dbReference>
<name>A0ABW2EPE8_9BACI</name>
<gene>
    <name evidence="1" type="ORF">ACFQIC_13180</name>
</gene>